<evidence type="ECO:0000313" key="1">
    <source>
        <dbReference type="EMBL" id="SEF47707.1"/>
    </source>
</evidence>
<organism evidence="1 2">
    <name type="scientific">Xylanibacter ruminicola</name>
    <name type="common">Prevotella ruminicola</name>
    <dbReference type="NCBI Taxonomy" id="839"/>
    <lineage>
        <taxon>Bacteria</taxon>
        <taxon>Pseudomonadati</taxon>
        <taxon>Bacteroidota</taxon>
        <taxon>Bacteroidia</taxon>
        <taxon>Bacteroidales</taxon>
        <taxon>Prevotellaceae</taxon>
        <taxon>Xylanibacter</taxon>
    </lineage>
</organism>
<reference evidence="1 2" key="1">
    <citation type="submission" date="2016-10" db="EMBL/GenBank/DDBJ databases">
        <authorList>
            <person name="de Groot N.N."/>
        </authorList>
    </citation>
    <scope>NUCLEOTIDE SEQUENCE [LARGE SCALE GENOMIC DNA]</scope>
    <source>
        <strain evidence="1 2">AR32</strain>
    </source>
</reference>
<gene>
    <name evidence="1" type="ORF">SAMN05216354_0597</name>
</gene>
<accession>A0A1H5SD70</accession>
<dbReference type="Proteomes" id="UP000236735">
    <property type="component" value="Unassembled WGS sequence"/>
</dbReference>
<dbReference type="RefSeq" id="WP_146063070.1">
    <property type="nucleotide sequence ID" value="NZ_FNUV01000001.1"/>
</dbReference>
<name>A0A1H5SD70_XYLRU</name>
<evidence type="ECO:0000313" key="2">
    <source>
        <dbReference type="Proteomes" id="UP000236735"/>
    </source>
</evidence>
<dbReference type="EMBL" id="FNUV01000001">
    <property type="protein sequence ID" value="SEF47707.1"/>
    <property type="molecule type" value="Genomic_DNA"/>
</dbReference>
<protein>
    <submittedName>
        <fullName evidence="1">Uncharacterized protein</fullName>
    </submittedName>
</protein>
<sequence>MKIIIEKGDTKEQIMMAEALLANKMVSAIEKPTYSCQKVQKSDDEVAKAVIVVVGLFGVCTQWTAVYRVLVDFCGWESDIAKFSQRMNTLLKDVRLTHRCTYQSIQKPLSSSSILRKNYQEWKKYKAPKGDRVFPRQMFIAENLLKLLSISA</sequence>
<dbReference type="AlphaFoldDB" id="A0A1H5SD70"/>
<proteinExistence type="predicted"/>